<reference evidence="2 3" key="1">
    <citation type="submission" date="2019-05" db="EMBL/GenBank/DDBJ databases">
        <title>Another draft genome of Portunus trituberculatus and its Hox gene families provides insights of decapod evolution.</title>
        <authorList>
            <person name="Jeong J.-H."/>
            <person name="Song I."/>
            <person name="Kim S."/>
            <person name="Choi T."/>
            <person name="Kim D."/>
            <person name="Ryu S."/>
            <person name="Kim W."/>
        </authorList>
    </citation>
    <scope>NUCLEOTIDE SEQUENCE [LARGE SCALE GENOMIC DNA]</scope>
    <source>
        <tissue evidence="2">Muscle</tissue>
    </source>
</reference>
<feature type="region of interest" description="Disordered" evidence="1">
    <location>
        <begin position="1"/>
        <end position="22"/>
    </location>
</feature>
<protein>
    <recommendedName>
        <fullName evidence="4">RNase H type-1 domain-containing protein</fullName>
    </recommendedName>
</protein>
<dbReference type="AlphaFoldDB" id="A0A5B7DPY1"/>
<evidence type="ECO:0000313" key="3">
    <source>
        <dbReference type="Proteomes" id="UP000324222"/>
    </source>
</evidence>
<dbReference type="Proteomes" id="UP000324222">
    <property type="component" value="Unassembled WGS sequence"/>
</dbReference>
<organism evidence="2 3">
    <name type="scientific">Portunus trituberculatus</name>
    <name type="common">Swimming crab</name>
    <name type="synonym">Neptunus trituberculatus</name>
    <dbReference type="NCBI Taxonomy" id="210409"/>
    <lineage>
        <taxon>Eukaryota</taxon>
        <taxon>Metazoa</taxon>
        <taxon>Ecdysozoa</taxon>
        <taxon>Arthropoda</taxon>
        <taxon>Crustacea</taxon>
        <taxon>Multicrustacea</taxon>
        <taxon>Malacostraca</taxon>
        <taxon>Eumalacostraca</taxon>
        <taxon>Eucarida</taxon>
        <taxon>Decapoda</taxon>
        <taxon>Pleocyemata</taxon>
        <taxon>Brachyura</taxon>
        <taxon>Eubrachyura</taxon>
        <taxon>Portunoidea</taxon>
        <taxon>Portunidae</taxon>
        <taxon>Portuninae</taxon>
        <taxon>Portunus</taxon>
    </lineage>
</organism>
<evidence type="ECO:0008006" key="4">
    <source>
        <dbReference type="Google" id="ProtNLM"/>
    </source>
</evidence>
<gene>
    <name evidence="2" type="ORF">E2C01_016627</name>
</gene>
<name>A0A5B7DPY1_PORTR</name>
<sequence length="139" mass="15907">MLNGDNAPLSEDSDAEQENNRNHRRRIDGPWVFGLKQGSDCRYFWVEWRDRNTLIPIIERECAHGSPWYPHSSIVSLSLHTSKQWFKASCLVQGTTLFTSLLHSLYHNHFHIYTDGSHLTNRPSVGAAIYIPSRSLATA</sequence>
<accession>A0A5B7DPY1</accession>
<proteinExistence type="predicted"/>
<evidence type="ECO:0000256" key="1">
    <source>
        <dbReference type="SAM" id="MobiDB-lite"/>
    </source>
</evidence>
<dbReference type="EMBL" id="VSRR010001224">
    <property type="protein sequence ID" value="MPC23570.1"/>
    <property type="molecule type" value="Genomic_DNA"/>
</dbReference>
<comment type="caution">
    <text evidence="2">The sequence shown here is derived from an EMBL/GenBank/DDBJ whole genome shotgun (WGS) entry which is preliminary data.</text>
</comment>
<evidence type="ECO:0000313" key="2">
    <source>
        <dbReference type="EMBL" id="MPC23570.1"/>
    </source>
</evidence>
<keyword evidence="3" id="KW-1185">Reference proteome</keyword>